<dbReference type="GO" id="GO:0007059">
    <property type="term" value="P:chromosome segregation"/>
    <property type="evidence" value="ECO:0007669"/>
    <property type="project" value="UniProtKB-ARBA"/>
</dbReference>
<dbReference type="GO" id="GO:0061665">
    <property type="term" value="F:SUMO ligase activity"/>
    <property type="evidence" value="ECO:0007669"/>
    <property type="project" value="TreeGrafter"/>
</dbReference>
<dbReference type="InterPro" id="IPR013083">
    <property type="entry name" value="Znf_RING/FYVE/PHD"/>
</dbReference>
<dbReference type="InterPro" id="IPR038654">
    <property type="entry name" value="PINIT_sf"/>
</dbReference>
<dbReference type="GO" id="GO:0008270">
    <property type="term" value="F:zinc ion binding"/>
    <property type="evidence" value="ECO:0007669"/>
    <property type="project" value="UniProtKB-KW"/>
</dbReference>
<protein>
    <recommendedName>
        <fullName evidence="10">E3 SUMO-protein transferase SIZ2</fullName>
    </recommendedName>
</protein>
<dbReference type="Gene3D" id="1.10.720.30">
    <property type="entry name" value="SAP domain"/>
    <property type="match status" value="1"/>
</dbReference>
<evidence type="ECO:0000256" key="7">
    <source>
        <dbReference type="ARBA" id="ARBA00022786"/>
    </source>
</evidence>
<keyword evidence="6 11" id="KW-0863">Zinc-finger</keyword>
<feature type="region of interest" description="Disordered" evidence="12">
    <location>
        <begin position="711"/>
        <end position="741"/>
    </location>
</feature>
<reference evidence="16 17" key="1">
    <citation type="journal article" date="2011" name="Proc. Natl. Acad. Sci. U.S.A.">
        <title>Evolutionary erosion of yeast sex chromosomes by mating-type switching accidents.</title>
        <authorList>
            <person name="Gordon J.L."/>
            <person name="Armisen D."/>
            <person name="Proux-Wera E."/>
            <person name="Oheigeartaigh S.S."/>
            <person name="Byrne K.P."/>
            <person name="Wolfe K.H."/>
        </authorList>
    </citation>
    <scope>NUCLEOTIDE SEQUENCE [LARGE SCALE GENOMIC DNA]</scope>
    <source>
        <strain evidence="17">ATCC MYA-139 / BCRC 22969 / CBS 8797 / CCRC 22969 / KCTC 17520 / NBRC 10181 / NCYC 3082</strain>
    </source>
</reference>
<dbReference type="RefSeq" id="XP_022463066.1">
    <property type="nucleotide sequence ID" value="XM_022606363.1"/>
</dbReference>
<keyword evidence="4" id="KW-0808">Transferase</keyword>
<feature type="region of interest" description="Disordered" evidence="12">
    <location>
        <begin position="428"/>
        <end position="612"/>
    </location>
</feature>
<dbReference type="GO" id="GO:0005634">
    <property type="term" value="C:nucleus"/>
    <property type="evidence" value="ECO:0007669"/>
    <property type="project" value="UniProtKB-SubCell"/>
</dbReference>
<dbReference type="PROSITE" id="PS50800">
    <property type="entry name" value="SAP"/>
    <property type="match status" value="1"/>
</dbReference>
<dbReference type="Proteomes" id="UP000006310">
    <property type="component" value="Chromosome 2"/>
</dbReference>
<reference evidence="17" key="2">
    <citation type="submission" date="2012-08" db="EMBL/GenBank/DDBJ databases">
        <title>Genome sequence of Kazachstania naganishii.</title>
        <authorList>
            <person name="Gordon J.L."/>
            <person name="Armisen D."/>
            <person name="Proux-Wera E."/>
            <person name="OhEigeartaigh S.S."/>
            <person name="Byrne K.P."/>
            <person name="Wolfe K.H."/>
        </authorList>
    </citation>
    <scope>NUCLEOTIDE SEQUENCE [LARGE SCALE GENOMIC DNA]</scope>
    <source>
        <strain evidence="17">ATCC MYA-139 / BCRC 22969 / CBS 8797 / CCRC 22969 / KCTC 17520 / NBRC 10181 / NCYC 3082</strain>
    </source>
</reference>
<feature type="compositionally biased region" description="Polar residues" evidence="12">
    <location>
        <begin position="482"/>
        <end position="496"/>
    </location>
</feature>
<dbReference type="FunFam" id="3.30.40.10:FF:000247">
    <property type="entry name" value="Uncharacterized protein, isoform B"/>
    <property type="match status" value="1"/>
</dbReference>
<dbReference type="GeneID" id="34524470"/>
<dbReference type="InterPro" id="IPR004181">
    <property type="entry name" value="Znf_MIZ"/>
</dbReference>
<dbReference type="PANTHER" id="PTHR10782:SF4">
    <property type="entry name" value="TONALLI, ISOFORM E"/>
    <property type="match status" value="1"/>
</dbReference>
<evidence type="ECO:0000256" key="5">
    <source>
        <dbReference type="ARBA" id="ARBA00022723"/>
    </source>
</evidence>
<dbReference type="PROSITE" id="PS51044">
    <property type="entry name" value="ZF_SP_RING"/>
    <property type="match status" value="1"/>
</dbReference>
<feature type="compositionally biased region" description="Polar residues" evidence="12">
    <location>
        <begin position="726"/>
        <end position="741"/>
    </location>
</feature>
<dbReference type="Pfam" id="PF14324">
    <property type="entry name" value="PINIT"/>
    <property type="match status" value="1"/>
</dbReference>
<feature type="domain" description="SP-RING-type" evidence="14">
    <location>
        <begin position="327"/>
        <end position="412"/>
    </location>
</feature>
<keyword evidence="7" id="KW-0833">Ubl conjugation pathway</keyword>
<evidence type="ECO:0000256" key="9">
    <source>
        <dbReference type="ARBA" id="ARBA00023242"/>
    </source>
</evidence>
<evidence type="ECO:0000259" key="15">
    <source>
        <dbReference type="PROSITE" id="PS51466"/>
    </source>
</evidence>
<evidence type="ECO:0000313" key="16">
    <source>
        <dbReference type="EMBL" id="CCK68820.1"/>
    </source>
</evidence>
<evidence type="ECO:0000259" key="14">
    <source>
        <dbReference type="PROSITE" id="PS51044"/>
    </source>
</evidence>
<dbReference type="UniPathway" id="UPA00886"/>
<dbReference type="SMART" id="SM00513">
    <property type="entry name" value="SAP"/>
    <property type="match status" value="1"/>
</dbReference>
<dbReference type="OrthoDB" id="28127at2759"/>
<evidence type="ECO:0000256" key="3">
    <source>
        <dbReference type="ARBA" id="ARBA00005383"/>
    </source>
</evidence>
<dbReference type="SUPFAM" id="SSF57850">
    <property type="entry name" value="RING/U-box"/>
    <property type="match status" value="1"/>
</dbReference>
<dbReference type="AlphaFoldDB" id="J7R1Y2"/>
<dbReference type="InterPro" id="IPR036361">
    <property type="entry name" value="SAP_dom_sf"/>
</dbReference>
<evidence type="ECO:0000256" key="8">
    <source>
        <dbReference type="ARBA" id="ARBA00022833"/>
    </source>
</evidence>
<keyword evidence="17" id="KW-1185">Reference proteome</keyword>
<keyword evidence="5" id="KW-0479">Metal-binding</keyword>
<dbReference type="EMBL" id="HE978315">
    <property type="protein sequence ID" value="CCK68820.1"/>
    <property type="molecule type" value="Genomic_DNA"/>
</dbReference>
<feature type="compositionally biased region" description="Low complexity" evidence="12">
    <location>
        <begin position="546"/>
        <end position="576"/>
    </location>
</feature>
<keyword evidence="9" id="KW-0539">Nucleus</keyword>
<dbReference type="STRING" id="1071383.J7R1Y2"/>
<name>J7R1Y2_HUIN7</name>
<evidence type="ECO:0000256" key="1">
    <source>
        <dbReference type="ARBA" id="ARBA00004123"/>
    </source>
</evidence>
<evidence type="ECO:0000256" key="10">
    <source>
        <dbReference type="ARBA" id="ARBA00083459"/>
    </source>
</evidence>
<dbReference type="GO" id="GO:0000785">
    <property type="term" value="C:chromatin"/>
    <property type="evidence" value="ECO:0007669"/>
    <property type="project" value="TreeGrafter"/>
</dbReference>
<evidence type="ECO:0000256" key="4">
    <source>
        <dbReference type="ARBA" id="ARBA00022679"/>
    </source>
</evidence>
<dbReference type="InterPro" id="IPR003034">
    <property type="entry name" value="SAP_dom"/>
</dbReference>
<gene>
    <name evidence="16" type="primary">KNAG0B03790</name>
    <name evidence="16" type="ordered locus">KNAG_0B03790</name>
</gene>
<evidence type="ECO:0000256" key="12">
    <source>
        <dbReference type="SAM" id="MobiDB-lite"/>
    </source>
</evidence>
<dbReference type="eggNOG" id="KOG2169">
    <property type="taxonomic scope" value="Eukaryota"/>
</dbReference>
<dbReference type="Pfam" id="PF02891">
    <property type="entry name" value="zf-MIZ"/>
    <property type="match status" value="1"/>
</dbReference>
<feature type="compositionally biased region" description="Polar residues" evidence="12">
    <location>
        <begin position="450"/>
        <end position="469"/>
    </location>
</feature>
<dbReference type="HOGENOM" id="CLU_014307_0_0_1"/>
<evidence type="ECO:0000256" key="6">
    <source>
        <dbReference type="ARBA" id="ARBA00022771"/>
    </source>
</evidence>
<comment type="subcellular location">
    <subcellularLocation>
        <location evidence="1">Nucleus</location>
    </subcellularLocation>
</comment>
<dbReference type="Gene3D" id="3.30.40.10">
    <property type="entry name" value="Zinc/RING finger domain, C3HC4 (zinc finger)"/>
    <property type="match status" value="1"/>
</dbReference>
<organism evidence="16 17">
    <name type="scientific">Huiozyma naganishii (strain ATCC MYA-139 / BCRC 22969 / CBS 8797 / KCTC 17520 / NBRC 10181 / NCYC 3082 / Yp74L-3)</name>
    <name type="common">Yeast</name>
    <name type="synonym">Kazachstania naganishii</name>
    <dbReference type="NCBI Taxonomy" id="1071383"/>
    <lineage>
        <taxon>Eukaryota</taxon>
        <taxon>Fungi</taxon>
        <taxon>Dikarya</taxon>
        <taxon>Ascomycota</taxon>
        <taxon>Saccharomycotina</taxon>
        <taxon>Saccharomycetes</taxon>
        <taxon>Saccharomycetales</taxon>
        <taxon>Saccharomycetaceae</taxon>
        <taxon>Huiozyma</taxon>
    </lineage>
</organism>
<feature type="compositionally biased region" description="Polar residues" evidence="12">
    <location>
        <begin position="641"/>
        <end position="679"/>
    </location>
</feature>
<proteinExistence type="inferred from homology"/>
<keyword evidence="8" id="KW-0862">Zinc</keyword>
<dbReference type="PANTHER" id="PTHR10782">
    <property type="entry name" value="ZINC FINGER MIZ DOMAIN-CONTAINING PROTEIN"/>
    <property type="match status" value="1"/>
</dbReference>
<evidence type="ECO:0000256" key="11">
    <source>
        <dbReference type="PROSITE-ProRule" id="PRU00452"/>
    </source>
</evidence>
<evidence type="ECO:0000259" key="13">
    <source>
        <dbReference type="PROSITE" id="PS50800"/>
    </source>
</evidence>
<dbReference type="PROSITE" id="PS51466">
    <property type="entry name" value="PINIT"/>
    <property type="match status" value="1"/>
</dbReference>
<feature type="region of interest" description="Disordered" evidence="12">
    <location>
        <begin position="1"/>
        <end position="30"/>
    </location>
</feature>
<feature type="domain" description="SAP" evidence="13">
    <location>
        <begin position="45"/>
        <end position="79"/>
    </location>
</feature>
<comment type="similarity">
    <text evidence="3">Belongs to the PIAS family.</text>
</comment>
<dbReference type="KEGG" id="kng:KNAG_0B03790"/>
<dbReference type="GO" id="GO:0016925">
    <property type="term" value="P:protein sumoylation"/>
    <property type="evidence" value="ECO:0007669"/>
    <property type="project" value="UniProtKB-UniPathway"/>
</dbReference>
<feature type="region of interest" description="Disordered" evidence="12">
    <location>
        <begin position="632"/>
        <end position="693"/>
    </location>
</feature>
<dbReference type="Gene3D" id="2.60.120.780">
    <property type="entry name" value="PINIT domain"/>
    <property type="match status" value="1"/>
</dbReference>
<evidence type="ECO:0000313" key="17">
    <source>
        <dbReference type="Proteomes" id="UP000006310"/>
    </source>
</evidence>
<dbReference type="Pfam" id="PF02037">
    <property type="entry name" value="SAP"/>
    <property type="match status" value="1"/>
</dbReference>
<feature type="domain" description="PINIT" evidence="15">
    <location>
        <begin position="141"/>
        <end position="294"/>
    </location>
</feature>
<evidence type="ECO:0000256" key="2">
    <source>
        <dbReference type="ARBA" id="ARBA00004718"/>
    </source>
</evidence>
<feature type="compositionally biased region" description="Polar residues" evidence="12">
    <location>
        <begin position="517"/>
        <end position="537"/>
    </location>
</feature>
<comment type="pathway">
    <text evidence="2">Protein modification; protein sumoylation.</text>
</comment>
<sequence>MASRSTAIQSGVGAPPIAVTNTQQPPSLGVGGGLQKEITAAIETVLTLKVTELKELCRSIQLPLTGRKNVLQDRITGFIKESMSVGHIDPWRPKAVALLVEKIKRQQDLPSYESLWQDLKSNKVSFSQEMALSNKQRVPGSTLNSNKLQSLNDIVPFEVSIFYNMIKLIPKSSYKLLKAPGRGIAPVRFLLPMADWKMLQNGKYKLYLFCYNLVNCTNKTSRKVHVEFPSPNEILFNGTKVPDNVRGLKNKPGTAKPADLTPYIRKPELINSLEVIYAYTKEEYFMACYIVESVAPEELVNNQVLKHPRISRQATIRYINSIMNGDDEDDLITTSSIMSLQCPISYTRMKYPAQSKRCEHLQCFDAVWFLHSQLQVPTWQCPVCSKRITVDDLRISDYVDDILKNSSEEVEQVELSADGSWKPILEEEPAPSEAQNGKGEGTGSLVKTEGGNQTKSIPLPATSNTNDNMVISLDSDGEESGTEPTEQYTPAANTDMESPHRLQDESDSDFDLPLSEYNGNSRNVQPTRPVDSRTSATPTPPLQDYTLSSESLLGLSTGPTVLPNATTGNSSSNSAAPPQPSTNLTTNRGNFASARLPEPGMNDNRAPYSSETRDMESVFSLPYIQIGPSLFGPFPAPEATPDNSTSSRHDNIPTSHQSAVPANTQGRPVSTRRPNSNVSPFIPRKQYPNILPRKRPTQLVDEGNLLGVSVSTPSPPILGRFDHPNGANNNNDSEVIDLTSD</sequence>
<dbReference type="InterPro" id="IPR023321">
    <property type="entry name" value="PINIT"/>
</dbReference>
<accession>J7R1Y2</accession>
<dbReference type="GO" id="GO:1990683">
    <property type="term" value="P:DNA double-strand break attachment to nuclear envelope"/>
    <property type="evidence" value="ECO:0007669"/>
    <property type="project" value="UniProtKB-ARBA"/>
</dbReference>
<dbReference type="SUPFAM" id="SSF68906">
    <property type="entry name" value="SAP domain"/>
    <property type="match status" value="1"/>
</dbReference>